<comment type="caution">
    <text evidence="17">The sequence shown here is derived from an EMBL/GenBank/DDBJ whole genome shotgun (WGS) entry which is preliminary data.</text>
</comment>
<dbReference type="PROSITE" id="PS50920">
    <property type="entry name" value="SOLCAR"/>
    <property type="match status" value="3"/>
</dbReference>
<dbReference type="SUPFAM" id="SSF103506">
    <property type="entry name" value="Mitochondrial carrier"/>
    <property type="match status" value="1"/>
</dbReference>
<evidence type="ECO:0000256" key="13">
    <source>
        <dbReference type="ARBA" id="ARBA00082232"/>
    </source>
</evidence>
<evidence type="ECO:0000256" key="11">
    <source>
        <dbReference type="ARBA" id="ARBA00059916"/>
    </source>
</evidence>
<evidence type="ECO:0000256" key="7">
    <source>
        <dbReference type="ARBA" id="ARBA00022837"/>
    </source>
</evidence>
<dbReference type="Proteomes" id="UP000193411">
    <property type="component" value="Unassembled WGS sequence"/>
</dbReference>
<dbReference type="OrthoDB" id="2161at2759"/>
<dbReference type="AlphaFoldDB" id="A0A1Y2HI62"/>
<keyword evidence="5" id="KW-0677">Repeat</keyword>
<feature type="non-terminal residue" evidence="17">
    <location>
        <position position="1"/>
    </location>
</feature>
<dbReference type="EMBL" id="MCFL01000042">
    <property type="protein sequence ID" value="ORZ32762.1"/>
    <property type="molecule type" value="Genomic_DNA"/>
</dbReference>
<name>A0A1Y2HI62_9FUNG</name>
<evidence type="ECO:0000256" key="5">
    <source>
        <dbReference type="ARBA" id="ARBA00022737"/>
    </source>
</evidence>
<dbReference type="FunFam" id="1.50.40.10:FF:000004">
    <property type="entry name" value="Calcium-binding mitochondrial carrier protein Aralar1"/>
    <property type="match status" value="1"/>
</dbReference>
<keyword evidence="10 14" id="KW-0472">Membrane</keyword>
<keyword evidence="8 16" id="KW-1133">Transmembrane helix</keyword>
<evidence type="ECO:0000256" key="16">
    <source>
        <dbReference type="SAM" id="Phobius"/>
    </source>
</evidence>
<evidence type="ECO:0000256" key="8">
    <source>
        <dbReference type="ARBA" id="ARBA00022989"/>
    </source>
</evidence>
<keyword evidence="4 14" id="KW-0812">Transmembrane</keyword>
<dbReference type="GO" id="GO:0005743">
    <property type="term" value="C:mitochondrial inner membrane"/>
    <property type="evidence" value="ECO:0007669"/>
    <property type="project" value="UniProtKB-SubCell"/>
</dbReference>
<keyword evidence="7" id="KW-0106">Calcium</keyword>
<evidence type="ECO:0000256" key="14">
    <source>
        <dbReference type="PROSITE-ProRule" id="PRU00282"/>
    </source>
</evidence>
<organism evidence="17 18">
    <name type="scientific">Catenaria anguillulae PL171</name>
    <dbReference type="NCBI Taxonomy" id="765915"/>
    <lineage>
        <taxon>Eukaryota</taxon>
        <taxon>Fungi</taxon>
        <taxon>Fungi incertae sedis</taxon>
        <taxon>Blastocladiomycota</taxon>
        <taxon>Blastocladiomycetes</taxon>
        <taxon>Blastocladiales</taxon>
        <taxon>Catenariaceae</taxon>
        <taxon>Catenaria</taxon>
    </lineage>
</organism>
<proteinExistence type="inferred from homology"/>
<feature type="repeat" description="Solcar" evidence="14">
    <location>
        <begin position="193"/>
        <end position="281"/>
    </location>
</feature>
<evidence type="ECO:0000313" key="17">
    <source>
        <dbReference type="EMBL" id="ORZ32762.1"/>
    </source>
</evidence>
<keyword evidence="9" id="KW-0496">Mitochondrion</keyword>
<evidence type="ECO:0000256" key="9">
    <source>
        <dbReference type="ARBA" id="ARBA00023128"/>
    </source>
</evidence>
<evidence type="ECO:0000256" key="12">
    <source>
        <dbReference type="ARBA" id="ARBA00073787"/>
    </source>
</evidence>
<keyword evidence="6" id="KW-0999">Mitochondrion inner membrane</keyword>
<evidence type="ECO:0000256" key="3">
    <source>
        <dbReference type="ARBA" id="ARBA00022448"/>
    </source>
</evidence>
<dbReference type="PANTHER" id="PTHR45678">
    <property type="entry name" value="MITOCHONDRIAL 2-OXODICARBOXYLATE CARRIER 1-RELATED"/>
    <property type="match status" value="1"/>
</dbReference>
<evidence type="ECO:0000256" key="6">
    <source>
        <dbReference type="ARBA" id="ARBA00022792"/>
    </source>
</evidence>
<dbReference type="GO" id="GO:0005313">
    <property type="term" value="F:L-glutamate transmembrane transporter activity"/>
    <property type="evidence" value="ECO:0007669"/>
    <property type="project" value="TreeGrafter"/>
</dbReference>
<evidence type="ECO:0000256" key="10">
    <source>
        <dbReference type="ARBA" id="ARBA00023136"/>
    </source>
</evidence>
<dbReference type="Pfam" id="PF00153">
    <property type="entry name" value="Mito_carr"/>
    <property type="match status" value="3"/>
</dbReference>
<comment type="similarity">
    <text evidence="2 15">Belongs to the mitochondrial carrier (TC 2.A.29) family.</text>
</comment>
<dbReference type="InterPro" id="IPR002067">
    <property type="entry name" value="MCP"/>
</dbReference>
<dbReference type="InterPro" id="IPR018108">
    <property type="entry name" value="MCP_transmembrane"/>
</dbReference>
<keyword evidence="18" id="KW-1185">Reference proteome</keyword>
<reference evidence="17 18" key="1">
    <citation type="submission" date="2016-07" db="EMBL/GenBank/DDBJ databases">
        <title>Pervasive Adenine N6-methylation of Active Genes in Fungi.</title>
        <authorList>
            <consortium name="DOE Joint Genome Institute"/>
            <person name="Mondo S.J."/>
            <person name="Dannebaum R.O."/>
            <person name="Kuo R.C."/>
            <person name="Labutti K."/>
            <person name="Haridas S."/>
            <person name="Kuo A."/>
            <person name="Salamov A."/>
            <person name="Ahrendt S.R."/>
            <person name="Lipzen A."/>
            <person name="Sullivan W."/>
            <person name="Andreopoulos W.B."/>
            <person name="Clum A."/>
            <person name="Lindquist E."/>
            <person name="Daum C."/>
            <person name="Ramamoorthy G.K."/>
            <person name="Gryganskyi A."/>
            <person name="Culley D."/>
            <person name="Magnuson J.K."/>
            <person name="James T.Y."/>
            <person name="O'Malley M.A."/>
            <person name="Stajich J.E."/>
            <person name="Spatafora J.W."/>
            <person name="Visel A."/>
            <person name="Grigoriev I.V."/>
        </authorList>
    </citation>
    <scope>NUCLEOTIDE SEQUENCE [LARGE SCALE GENOMIC DNA]</scope>
    <source>
        <strain evidence="17 18">PL171</strain>
    </source>
</reference>
<dbReference type="PANTHER" id="PTHR45678:SF9">
    <property type="entry name" value="CALCIUM-BINDING MITOCHONDRIAL CARRIER PROTEIN ARALAR1"/>
    <property type="match status" value="1"/>
</dbReference>
<sequence>KSAYAFALGSIAGAVGAFSIYPIDLVKTRMQNQRSAVPGELLYKNSIHCFKTVFRTEGIRGLYSGLGPQLIGVAPEKAIKLTVNDLVRHLMTTSDGSIPIWGEIMAGCMAGGSQVIFTNPLEIVKIRLQVQGEAGANAPRQGAVAIVRSLGLRGLYKGAGACLLRDIPFSGIYFTAYAHLKKDYFGESPSKPLTMTELLMAGAMAGMPAAYLTTPADVIKTRLQVEARKGQTQYHGMMDAARKIYKEEGFKAFFKGGPARIFRSSPQFGVTLMTYEFLQGAVPFPWSSDAV</sequence>
<gene>
    <name evidence="17" type="ORF">BCR44DRAFT_1381332</name>
</gene>
<dbReference type="InterPro" id="IPR023395">
    <property type="entry name" value="MCP_dom_sf"/>
</dbReference>
<feature type="non-terminal residue" evidence="17">
    <location>
        <position position="291"/>
    </location>
</feature>
<dbReference type="GO" id="GO:0015183">
    <property type="term" value="F:L-aspartate transmembrane transporter activity"/>
    <property type="evidence" value="ECO:0007669"/>
    <property type="project" value="TreeGrafter"/>
</dbReference>
<evidence type="ECO:0000256" key="4">
    <source>
        <dbReference type="ARBA" id="ARBA00022692"/>
    </source>
</evidence>
<evidence type="ECO:0000256" key="2">
    <source>
        <dbReference type="ARBA" id="ARBA00006375"/>
    </source>
</evidence>
<comment type="subcellular location">
    <subcellularLocation>
        <location evidence="1">Mitochondrion inner membrane</location>
        <topology evidence="1">Multi-pass membrane protein</topology>
    </subcellularLocation>
</comment>
<keyword evidence="3 15" id="KW-0813">Transport</keyword>
<evidence type="ECO:0000256" key="1">
    <source>
        <dbReference type="ARBA" id="ARBA00004448"/>
    </source>
</evidence>
<dbReference type="GO" id="GO:0043490">
    <property type="term" value="P:malate-aspartate shuttle"/>
    <property type="evidence" value="ECO:0007669"/>
    <property type="project" value="TreeGrafter"/>
</dbReference>
<comment type="function">
    <text evidence="11">Calcium-dependent mitochondrial aspartate and glutamate carrier. Transport of glutamate in mitochondria is required for mitochondrial transamination reactions and ornithine synthesis. Plays also a role in malate-aspartate NADH shuttle, which is critical for growth on acetate and fatty acids.</text>
</comment>
<feature type="repeat" description="Solcar" evidence="14">
    <location>
        <begin position="1"/>
        <end position="90"/>
    </location>
</feature>
<protein>
    <recommendedName>
        <fullName evidence="12">Mitochondrial aspartate-glutamate transporter AGC1</fullName>
    </recommendedName>
    <alternativeName>
        <fullName evidence="13">Aspartate-glutamate carrier 1</fullName>
    </alternativeName>
</protein>
<feature type="transmembrane region" description="Helical" evidence="16">
    <location>
        <begin position="6"/>
        <end position="26"/>
    </location>
</feature>
<dbReference type="Gene3D" id="1.50.40.10">
    <property type="entry name" value="Mitochondrial carrier domain"/>
    <property type="match status" value="1"/>
</dbReference>
<accession>A0A1Y2HI62</accession>
<evidence type="ECO:0000313" key="18">
    <source>
        <dbReference type="Proteomes" id="UP000193411"/>
    </source>
</evidence>
<evidence type="ECO:0000256" key="15">
    <source>
        <dbReference type="RuleBase" id="RU000488"/>
    </source>
</evidence>
<dbReference type="InterPro" id="IPR051028">
    <property type="entry name" value="Mito_Solute_Carrier"/>
</dbReference>
<dbReference type="PRINTS" id="PR00926">
    <property type="entry name" value="MITOCARRIER"/>
</dbReference>
<feature type="repeat" description="Solcar" evidence="14">
    <location>
        <begin position="98"/>
        <end position="183"/>
    </location>
</feature>